<dbReference type="OrthoDB" id="10492916at2759"/>
<keyword evidence="3" id="KW-1185">Reference proteome</keyword>
<dbReference type="OMA" id="KICKGRQ"/>
<feature type="compositionally biased region" description="Polar residues" evidence="1">
    <location>
        <begin position="9"/>
        <end position="24"/>
    </location>
</feature>
<dbReference type="GeneID" id="5016702"/>
<dbReference type="RefSeq" id="XP_001430918.1">
    <property type="nucleotide sequence ID" value="XM_001430881.2"/>
</dbReference>
<dbReference type="EMBL" id="CT868026">
    <property type="protein sequence ID" value="CAK63520.1"/>
    <property type="molecule type" value="Genomic_DNA"/>
</dbReference>
<accession>A0BYA3</accession>
<feature type="compositionally biased region" description="Acidic residues" evidence="1">
    <location>
        <begin position="98"/>
        <end position="109"/>
    </location>
</feature>
<reference evidence="2 3" key="1">
    <citation type="journal article" date="2006" name="Nature">
        <title>Global trends of whole-genome duplications revealed by the ciliate Paramecium tetraurelia.</title>
        <authorList>
            <consortium name="Genoscope"/>
            <person name="Aury J.-M."/>
            <person name="Jaillon O."/>
            <person name="Duret L."/>
            <person name="Noel B."/>
            <person name="Jubin C."/>
            <person name="Porcel B.M."/>
            <person name="Segurens B."/>
            <person name="Daubin V."/>
            <person name="Anthouard V."/>
            <person name="Aiach N."/>
            <person name="Arnaiz O."/>
            <person name="Billaut A."/>
            <person name="Beisson J."/>
            <person name="Blanc I."/>
            <person name="Bouhouche K."/>
            <person name="Camara F."/>
            <person name="Duharcourt S."/>
            <person name="Guigo R."/>
            <person name="Gogendeau D."/>
            <person name="Katinka M."/>
            <person name="Keller A.-M."/>
            <person name="Kissmehl R."/>
            <person name="Klotz C."/>
            <person name="Koll F."/>
            <person name="Le Moue A."/>
            <person name="Lepere C."/>
            <person name="Malinsky S."/>
            <person name="Nowacki M."/>
            <person name="Nowak J.K."/>
            <person name="Plattner H."/>
            <person name="Poulain J."/>
            <person name="Ruiz F."/>
            <person name="Serrano V."/>
            <person name="Zagulski M."/>
            <person name="Dessen P."/>
            <person name="Betermier M."/>
            <person name="Weissenbach J."/>
            <person name="Scarpelli C."/>
            <person name="Schachter V."/>
            <person name="Sperling L."/>
            <person name="Meyer E."/>
            <person name="Cohen J."/>
            <person name="Wincker P."/>
        </authorList>
    </citation>
    <scope>NUCLEOTIDE SEQUENCE [LARGE SCALE GENOMIC DNA]</scope>
    <source>
        <strain evidence="2 3">Stock d4-2</strain>
    </source>
</reference>
<protein>
    <submittedName>
        <fullName evidence="2">Uncharacterized protein</fullName>
    </submittedName>
</protein>
<dbReference type="Proteomes" id="UP000000600">
    <property type="component" value="Unassembled WGS sequence"/>
</dbReference>
<evidence type="ECO:0000313" key="3">
    <source>
        <dbReference type="Proteomes" id="UP000000600"/>
    </source>
</evidence>
<feature type="compositionally biased region" description="Polar residues" evidence="1">
    <location>
        <begin position="50"/>
        <end position="63"/>
    </location>
</feature>
<dbReference type="InParanoid" id="A0BYA3"/>
<feature type="region of interest" description="Disordered" evidence="1">
    <location>
        <begin position="9"/>
        <end position="111"/>
    </location>
</feature>
<sequence length="166" mass="19109">MDNIYKFKASSSVGHLKNLNNDKQFYSEEETSKKEEEEKQLKKVSKPPSKMSQFSKNATGYQTDDSDKETPRNNKVGPSNQKVSKFRNLVNAKKIEGDNDDPNYDDDDDKPTTIQQQIQHVQQHHEDQYDIEQQAKQDAVKICKGRQTQGIQNETLQHTVTNGCEF</sequence>
<gene>
    <name evidence="2" type="ORF">GSPATT00033373001</name>
</gene>
<name>A0BYA3_PARTE</name>
<organism evidence="2 3">
    <name type="scientific">Paramecium tetraurelia</name>
    <dbReference type="NCBI Taxonomy" id="5888"/>
    <lineage>
        <taxon>Eukaryota</taxon>
        <taxon>Sar</taxon>
        <taxon>Alveolata</taxon>
        <taxon>Ciliophora</taxon>
        <taxon>Intramacronucleata</taxon>
        <taxon>Oligohymenophorea</taxon>
        <taxon>Peniculida</taxon>
        <taxon>Parameciidae</taxon>
        <taxon>Paramecium</taxon>
    </lineage>
</organism>
<dbReference type="AlphaFoldDB" id="A0BYA3"/>
<dbReference type="HOGENOM" id="CLU_1605884_0_0_1"/>
<evidence type="ECO:0000256" key="1">
    <source>
        <dbReference type="SAM" id="MobiDB-lite"/>
    </source>
</evidence>
<feature type="compositionally biased region" description="Basic and acidic residues" evidence="1">
    <location>
        <begin position="30"/>
        <end position="41"/>
    </location>
</feature>
<proteinExistence type="predicted"/>
<dbReference type="KEGG" id="ptm:GSPATT00033373001"/>
<evidence type="ECO:0000313" key="2">
    <source>
        <dbReference type="EMBL" id="CAK63520.1"/>
    </source>
</evidence>